<accession>A0A829YNV6</accession>
<keyword evidence="5 6" id="KW-0472">Membrane</keyword>
<organism evidence="7 8">
    <name type="scientific">Steroidobacter agaridevorans</name>
    <dbReference type="NCBI Taxonomy" id="2695856"/>
    <lineage>
        <taxon>Bacteria</taxon>
        <taxon>Pseudomonadati</taxon>
        <taxon>Pseudomonadota</taxon>
        <taxon>Gammaproteobacteria</taxon>
        <taxon>Steroidobacterales</taxon>
        <taxon>Steroidobacteraceae</taxon>
        <taxon>Steroidobacter</taxon>
    </lineage>
</organism>
<feature type="transmembrane region" description="Helical" evidence="6">
    <location>
        <begin position="186"/>
        <end position="207"/>
    </location>
</feature>
<feature type="transmembrane region" description="Helical" evidence="6">
    <location>
        <begin position="21"/>
        <end position="42"/>
    </location>
</feature>
<keyword evidence="3 6" id="KW-0812">Transmembrane</keyword>
<feature type="transmembrane region" description="Helical" evidence="6">
    <location>
        <begin position="399"/>
        <end position="419"/>
    </location>
</feature>
<keyword evidence="2" id="KW-0813">Transport</keyword>
<feature type="transmembrane region" description="Helical" evidence="6">
    <location>
        <begin position="245"/>
        <end position="267"/>
    </location>
</feature>
<dbReference type="Proteomes" id="UP000445000">
    <property type="component" value="Unassembled WGS sequence"/>
</dbReference>
<dbReference type="PANTHER" id="PTHR23519:SF1">
    <property type="entry name" value="AUTOPHAGY-RELATED PROTEIN 22"/>
    <property type="match status" value="1"/>
</dbReference>
<dbReference type="Gene3D" id="1.20.1250.20">
    <property type="entry name" value="MFS general substrate transporter like domains"/>
    <property type="match status" value="1"/>
</dbReference>
<dbReference type="InterPro" id="IPR024671">
    <property type="entry name" value="Atg22-like"/>
</dbReference>
<feature type="transmembrane region" description="Helical" evidence="6">
    <location>
        <begin position="155"/>
        <end position="174"/>
    </location>
</feature>
<dbReference type="AlphaFoldDB" id="A0A829YNV6"/>
<evidence type="ECO:0000313" key="7">
    <source>
        <dbReference type="EMBL" id="GFE84522.1"/>
    </source>
</evidence>
<evidence type="ECO:0000256" key="5">
    <source>
        <dbReference type="ARBA" id="ARBA00023136"/>
    </source>
</evidence>
<dbReference type="EMBL" id="BLJN01000009">
    <property type="protein sequence ID" value="GFE84522.1"/>
    <property type="molecule type" value="Genomic_DNA"/>
</dbReference>
<evidence type="ECO:0000256" key="2">
    <source>
        <dbReference type="ARBA" id="ARBA00022448"/>
    </source>
</evidence>
<evidence type="ECO:0000256" key="4">
    <source>
        <dbReference type="ARBA" id="ARBA00022989"/>
    </source>
</evidence>
<keyword evidence="8" id="KW-1185">Reference proteome</keyword>
<feature type="transmembrane region" description="Helical" evidence="6">
    <location>
        <begin position="368"/>
        <end position="393"/>
    </location>
</feature>
<dbReference type="PANTHER" id="PTHR23519">
    <property type="entry name" value="AUTOPHAGY-RELATED PROTEIN 22"/>
    <property type="match status" value="1"/>
</dbReference>
<dbReference type="InterPro" id="IPR036259">
    <property type="entry name" value="MFS_trans_sf"/>
</dbReference>
<evidence type="ECO:0000313" key="8">
    <source>
        <dbReference type="Proteomes" id="UP000445000"/>
    </source>
</evidence>
<name>A0A829YNV6_9GAMM</name>
<dbReference type="InterPro" id="IPR050495">
    <property type="entry name" value="ATG22/LtaA_families"/>
</dbReference>
<comment type="caution">
    <text evidence="7">The sequence shown here is derived from an EMBL/GenBank/DDBJ whole genome shotgun (WGS) entry which is preliminary data.</text>
</comment>
<feature type="transmembrane region" description="Helical" evidence="6">
    <location>
        <begin position="57"/>
        <end position="78"/>
    </location>
</feature>
<feature type="transmembrane region" description="Helical" evidence="6">
    <location>
        <begin position="279"/>
        <end position="301"/>
    </location>
</feature>
<dbReference type="Pfam" id="PF11700">
    <property type="entry name" value="ATG22"/>
    <property type="match status" value="2"/>
</dbReference>
<feature type="transmembrane region" description="Helical" evidence="6">
    <location>
        <begin position="90"/>
        <end position="110"/>
    </location>
</feature>
<protein>
    <submittedName>
        <fullName evidence="7">Putative MFS-type transporter YxiO</fullName>
    </submittedName>
</protein>
<feature type="transmembrane region" description="Helical" evidence="6">
    <location>
        <begin position="308"/>
        <end position="328"/>
    </location>
</feature>
<gene>
    <name evidence="7" type="primary">yxiO</name>
    <name evidence="7" type="ORF">GCM10011487_65220</name>
</gene>
<evidence type="ECO:0000256" key="1">
    <source>
        <dbReference type="ARBA" id="ARBA00004127"/>
    </source>
</evidence>
<sequence length="437" mass="46892">MTNQEGMKSPLITKKVFAWALYDWANSSFATTVMVVFFPLFFKQFLTPGQDATTSTFWLGIANGVSSFVLAIMAPWLGALADRGGNHLRFLAAFTAIGVIPTAMLAFVGIGDWQAAAVLFAIASLGFWGGLIFYDSMLVKVAPARRLDSVSGFGYAMGYLGGALLLTVNVLMFAKPAMFGLESPEAAIRVSFLSVAVWWTLFSIPIFRNFPRGSERAAVSAGGALREGFAELGRTFKEVRRYRPVILFLLAYWMYIDGVNTIMKMAVDYGLALGFPADSLISGILMIQFIGFPATLLFGAMGDRISPLVGIFVGIGVYAAVTFYAVFMTTVGEFYLMAVAIGCVQGAVQAMSRSYYGRLIPPDRAGEFYGFYNMMGKFAAVLGPLLMAFTALLTGNSRMAILSVALLFAGGAIVLVIAARATRGVTPPAGLPETSTG</sequence>
<dbReference type="GO" id="GO:0012505">
    <property type="term" value="C:endomembrane system"/>
    <property type="evidence" value="ECO:0007669"/>
    <property type="project" value="UniProtKB-SubCell"/>
</dbReference>
<evidence type="ECO:0000256" key="3">
    <source>
        <dbReference type="ARBA" id="ARBA00022692"/>
    </source>
</evidence>
<keyword evidence="4 6" id="KW-1133">Transmembrane helix</keyword>
<dbReference type="SUPFAM" id="SSF103473">
    <property type="entry name" value="MFS general substrate transporter"/>
    <property type="match status" value="1"/>
</dbReference>
<comment type="subcellular location">
    <subcellularLocation>
        <location evidence="1">Endomembrane system</location>
        <topology evidence="1">Multi-pass membrane protein</topology>
    </subcellularLocation>
</comment>
<evidence type="ECO:0000256" key="6">
    <source>
        <dbReference type="SAM" id="Phobius"/>
    </source>
</evidence>
<feature type="transmembrane region" description="Helical" evidence="6">
    <location>
        <begin position="116"/>
        <end position="134"/>
    </location>
</feature>
<proteinExistence type="predicted"/>
<reference evidence="8" key="1">
    <citation type="submission" date="2020-01" db="EMBL/GenBank/DDBJ databases">
        <title>'Steroidobacter agaridevorans' sp. nov., agar-degrading bacteria isolated from rhizosphere soils.</title>
        <authorList>
            <person name="Ikenaga M."/>
            <person name="Kataoka M."/>
            <person name="Murouchi A."/>
            <person name="Katsuragi S."/>
            <person name="Sakai M."/>
        </authorList>
    </citation>
    <scope>NUCLEOTIDE SEQUENCE [LARGE SCALE GENOMIC DNA]</scope>
    <source>
        <strain evidence="8">YU21-B</strain>
    </source>
</reference>